<dbReference type="AlphaFoldDB" id="A0A8R1DK19"/>
<keyword evidence="3" id="KW-1185">Reference proteome</keyword>
<evidence type="ECO:0000256" key="1">
    <source>
        <dbReference type="SAM" id="SignalP"/>
    </source>
</evidence>
<reference evidence="2" key="2">
    <citation type="submission" date="2022-06" db="UniProtKB">
        <authorList>
            <consortium name="EnsemblMetazoa"/>
        </authorList>
    </citation>
    <scope>IDENTIFICATION</scope>
    <source>
        <strain evidence="2">DF5081</strain>
    </source>
</reference>
<proteinExistence type="predicted"/>
<reference evidence="3" key="1">
    <citation type="submission" date="2010-08" db="EMBL/GenBank/DDBJ databases">
        <authorList>
            <consortium name="Caenorhabditis japonica Sequencing Consortium"/>
            <person name="Wilson R.K."/>
        </authorList>
    </citation>
    <scope>NUCLEOTIDE SEQUENCE [LARGE SCALE GENOMIC DNA]</scope>
    <source>
        <strain evidence="3">DF5081</strain>
    </source>
</reference>
<evidence type="ECO:0000313" key="3">
    <source>
        <dbReference type="Proteomes" id="UP000005237"/>
    </source>
</evidence>
<feature type="signal peptide" evidence="1">
    <location>
        <begin position="1"/>
        <end position="21"/>
    </location>
</feature>
<keyword evidence="1" id="KW-0732">Signal</keyword>
<dbReference type="Proteomes" id="UP000005237">
    <property type="component" value="Unassembled WGS sequence"/>
</dbReference>
<feature type="chain" id="PRO_5035911415" description="C6 domain-containing protein" evidence="1">
    <location>
        <begin position="22"/>
        <end position="161"/>
    </location>
</feature>
<name>A0A8R1DK19_CAEJA</name>
<evidence type="ECO:0000313" key="2">
    <source>
        <dbReference type="EnsemblMetazoa" id="CJA04292.1"/>
    </source>
</evidence>
<dbReference type="EnsemblMetazoa" id="CJA04292.1">
    <property type="protein sequence ID" value="CJA04292.1"/>
    <property type="gene ID" value="WBGene00123496"/>
</dbReference>
<evidence type="ECO:0008006" key="4">
    <source>
        <dbReference type="Google" id="ProtNLM"/>
    </source>
</evidence>
<protein>
    <recommendedName>
        <fullName evidence="4">C6 domain-containing protein</fullName>
    </recommendedName>
</protein>
<organism evidence="2 3">
    <name type="scientific">Caenorhabditis japonica</name>
    <dbReference type="NCBI Taxonomy" id="281687"/>
    <lineage>
        <taxon>Eukaryota</taxon>
        <taxon>Metazoa</taxon>
        <taxon>Ecdysozoa</taxon>
        <taxon>Nematoda</taxon>
        <taxon>Chromadorea</taxon>
        <taxon>Rhabditida</taxon>
        <taxon>Rhabditina</taxon>
        <taxon>Rhabditomorpha</taxon>
        <taxon>Rhabditoidea</taxon>
        <taxon>Rhabditidae</taxon>
        <taxon>Peloderinae</taxon>
        <taxon>Caenorhabditis</taxon>
    </lineage>
</organism>
<sequence length="161" mass="17294">MNCILIALFAISALSVNGVSACGPDCTFCNAENFLNTSYLVTPVLKSQINFITNGDAKFNGWKIVGADAAVGGVYYDEAKQQCSTNFTCVFTGSTMFGVAVVGLDGHIYNYDMVEGTEENALYNWMGALQLECDSATNSFTSGKLPFSYATCFQLIDPADM</sequence>
<accession>A0A8R1DK19</accession>